<evidence type="ECO:0000313" key="2">
    <source>
        <dbReference type="EMBL" id="MCP3730614.1"/>
    </source>
</evidence>
<dbReference type="InterPro" id="IPR044855">
    <property type="entry name" value="CoA-Trfase_III_dom3_sf"/>
</dbReference>
<dbReference type="Gene3D" id="3.40.50.10540">
    <property type="entry name" value="Crotonobetainyl-coa:carnitine coa-transferase, domain 1"/>
    <property type="match status" value="1"/>
</dbReference>
<dbReference type="Pfam" id="PF02515">
    <property type="entry name" value="CoA_transf_3"/>
    <property type="match status" value="1"/>
</dbReference>
<organism evidence="2 3">
    <name type="scientific">Sphingomonas tagetis</name>
    <dbReference type="NCBI Taxonomy" id="2949092"/>
    <lineage>
        <taxon>Bacteria</taxon>
        <taxon>Pseudomonadati</taxon>
        <taxon>Pseudomonadota</taxon>
        <taxon>Alphaproteobacteria</taxon>
        <taxon>Sphingomonadales</taxon>
        <taxon>Sphingomonadaceae</taxon>
        <taxon>Sphingomonas</taxon>
    </lineage>
</organism>
<sequence>MSSMIAGPFCSQILADLGAEVIRIEAAGSDPMRAKYPVYKGMSAMFEQMNRGKKSVCIDVKSEEGRQLIHQLVAQADMFLQNSRPGVMERLGLGYDVLKAINDKLIYVSVSGFGEVGPYATRPAYDMMIQGLTGFMPTQGGEGDPAPIRTTLADRVTAMWASHAALAALLHRERTGEGQKVTVDMASAYAACIVVDQMQNHTFQSAELDEVDLYLGSYRSLKTADGAAIGMILQPAQFNRFVTALGCEDMLGDERFAEPMSILQNTDELYDRVASRVAAMTTKQFIELMDEAQIPFSKVNTMEEFVASDEAHHCGVFAEFDDPEWGTIKHINYPAKFGGSPANARHRAPKLGEHNEEIRQLLAKSGARTDAG</sequence>
<dbReference type="PANTHER" id="PTHR48207:SF3">
    <property type="entry name" value="SUCCINATE--HYDROXYMETHYLGLUTARATE COA-TRANSFERASE"/>
    <property type="match status" value="1"/>
</dbReference>
<dbReference type="EMBL" id="JAMLDX010000005">
    <property type="protein sequence ID" value="MCP3730614.1"/>
    <property type="molecule type" value="Genomic_DNA"/>
</dbReference>
<keyword evidence="1 2" id="KW-0808">Transferase</keyword>
<dbReference type="SUPFAM" id="SSF89796">
    <property type="entry name" value="CoA-transferase family III (CaiB/BaiF)"/>
    <property type="match status" value="1"/>
</dbReference>
<dbReference type="Gene3D" id="3.30.1540.10">
    <property type="entry name" value="formyl-coa transferase, domain 3"/>
    <property type="match status" value="1"/>
</dbReference>
<dbReference type="InterPro" id="IPR023606">
    <property type="entry name" value="CoA-Trfase_III_dom_1_sf"/>
</dbReference>
<evidence type="ECO:0000313" key="3">
    <source>
        <dbReference type="Proteomes" id="UP001139451"/>
    </source>
</evidence>
<name>A0A9X2KKK6_9SPHN</name>
<keyword evidence="3" id="KW-1185">Reference proteome</keyword>
<dbReference type="InterPro" id="IPR003673">
    <property type="entry name" value="CoA-Trfase_fam_III"/>
</dbReference>
<protein>
    <submittedName>
        <fullName evidence="2">CoA transferase</fullName>
    </submittedName>
</protein>
<accession>A0A9X2KKK6</accession>
<evidence type="ECO:0000256" key="1">
    <source>
        <dbReference type="ARBA" id="ARBA00022679"/>
    </source>
</evidence>
<gene>
    <name evidence="2" type="ORF">M9978_09260</name>
</gene>
<dbReference type="Proteomes" id="UP001139451">
    <property type="component" value="Unassembled WGS sequence"/>
</dbReference>
<proteinExistence type="predicted"/>
<comment type="caution">
    <text evidence="2">The sequence shown here is derived from an EMBL/GenBank/DDBJ whole genome shotgun (WGS) entry which is preliminary data.</text>
</comment>
<dbReference type="GO" id="GO:0008410">
    <property type="term" value="F:CoA-transferase activity"/>
    <property type="evidence" value="ECO:0007669"/>
    <property type="project" value="TreeGrafter"/>
</dbReference>
<reference evidence="2" key="1">
    <citation type="submission" date="2022-05" db="EMBL/GenBank/DDBJ databases">
        <title>Sphingomonas sp. strain MG17 Genome sequencing and assembly.</title>
        <authorList>
            <person name="Kim I."/>
        </authorList>
    </citation>
    <scope>NUCLEOTIDE SEQUENCE</scope>
    <source>
        <strain evidence="2">MG17</strain>
    </source>
</reference>
<dbReference type="AlphaFoldDB" id="A0A9X2KKK6"/>
<dbReference type="PANTHER" id="PTHR48207">
    <property type="entry name" value="SUCCINATE--HYDROXYMETHYLGLUTARATE COA-TRANSFERASE"/>
    <property type="match status" value="1"/>
</dbReference>
<dbReference type="InterPro" id="IPR050483">
    <property type="entry name" value="CoA-transferase_III_domain"/>
</dbReference>